<feature type="binding site" evidence="8">
    <location>
        <position position="8"/>
    </location>
    <ligand>
        <name>Mg(2+)</name>
        <dbReference type="ChEBI" id="CHEBI:18420"/>
    </ligand>
</feature>
<dbReference type="GO" id="GO:0008897">
    <property type="term" value="F:holo-[acyl-carrier-protein] synthase activity"/>
    <property type="evidence" value="ECO:0007669"/>
    <property type="project" value="UniProtKB-UniRule"/>
</dbReference>
<dbReference type="InterPro" id="IPR004568">
    <property type="entry name" value="Ppantetheine-prot_Trfase_dom"/>
</dbReference>
<dbReference type="NCBIfam" id="TIGR00516">
    <property type="entry name" value="acpS"/>
    <property type="match status" value="1"/>
</dbReference>
<gene>
    <name evidence="8 11" type="primary">acpS</name>
    <name evidence="11" type="ORF">C0175_03085</name>
    <name evidence="10" type="ORF">C0189_03330</name>
</gene>
<dbReference type="Pfam" id="PF01648">
    <property type="entry name" value="ACPS"/>
    <property type="match status" value="1"/>
</dbReference>
<dbReference type="InterPro" id="IPR002582">
    <property type="entry name" value="ACPS"/>
</dbReference>
<name>A0A2J6X6Y4_9BACT</name>
<evidence type="ECO:0000256" key="8">
    <source>
        <dbReference type="HAMAP-Rule" id="MF_00101"/>
    </source>
</evidence>
<keyword evidence="3 8" id="KW-0479">Metal-binding</keyword>
<protein>
    <recommendedName>
        <fullName evidence="8">Holo-[acyl-carrier-protein] synthase</fullName>
        <shortName evidence="8">Holo-ACP synthase</shortName>
        <ecNumber evidence="8">2.7.8.7</ecNumber>
    </recommendedName>
    <alternativeName>
        <fullName evidence="8">4'-phosphopantetheinyl transferase AcpS</fullName>
    </alternativeName>
</protein>
<comment type="catalytic activity">
    <reaction evidence="8">
        <text>apo-[ACP] + CoA = holo-[ACP] + adenosine 3',5'-bisphosphate + H(+)</text>
        <dbReference type="Rhea" id="RHEA:12068"/>
        <dbReference type="Rhea" id="RHEA-COMP:9685"/>
        <dbReference type="Rhea" id="RHEA-COMP:9690"/>
        <dbReference type="ChEBI" id="CHEBI:15378"/>
        <dbReference type="ChEBI" id="CHEBI:29999"/>
        <dbReference type="ChEBI" id="CHEBI:57287"/>
        <dbReference type="ChEBI" id="CHEBI:58343"/>
        <dbReference type="ChEBI" id="CHEBI:64479"/>
        <dbReference type="EC" id="2.7.8.7"/>
    </reaction>
</comment>
<evidence type="ECO:0000313" key="10">
    <source>
        <dbReference type="EMBL" id="PMP67362.1"/>
    </source>
</evidence>
<comment type="function">
    <text evidence="8">Transfers the 4'-phosphopantetheine moiety from coenzyme A to a Ser of acyl-carrier-protein.</text>
</comment>
<keyword evidence="2 8" id="KW-0808">Transferase</keyword>
<dbReference type="InterPro" id="IPR008278">
    <property type="entry name" value="4-PPantetheinyl_Trfase_dom"/>
</dbReference>
<evidence type="ECO:0000256" key="4">
    <source>
        <dbReference type="ARBA" id="ARBA00022832"/>
    </source>
</evidence>
<proteinExistence type="inferred from homology"/>
<sequence>MIKGVGIDIVNIKRIEKILETYGERFILRVLSKSELKELKKKGNIAEFIAGRFAAKEAITKTLENAIPFNQIEITYNDYSKPTVKNFPDIFVSISHEKEFAIAIAIRIGI</sequence>
<dbReference type="SUPFAM" id="SSF56214">
    <property type="entry name" value="4'-phosphopantetheinyl transferase"/>
    <property type="match status" value="1"/>
</dbReference>
<dbReference type="Proteomes" id="UP000236910">
    <property type="component" value="Unassembled WGS sequence"/>
</dbReference>
<keyword evidence="5 8" id="KW-0460">Magnesium</keyword>
<dbReference type="EMBL" id="PNIX01000178">
    <property type="protein sequence ID" value="PMP82748.1"/>
    <property type="molecule type" value="Genomic_DNA"/>
</dbReference>
<dbReference type="HAMAP" id="MF_00101">
    <property type="entry name" value="AcpS"/>
    <property type="match status" value="1"/>
</dbReference>
<dbReference type="AlphaFoldDB" id="A0A2J6X6Y4"/>
<accession>A0A2J6X6Y4</accession>
<reference evidence="12 13" key="1">
    <citation type="submission" date="2018-01" db="EMBL/GenBank/DDBJ databases">
        <title>Metagenomic assembled genomes from two thermal pools in the Uzon Caldera, Kamchatka, Russia.</title>
        <authorList>
            <person name="Wilkins L."/>
            <person name="Ettinger C."/>
        </authorList>
    </citation>
    <scope>NUCLEOTIDE SEQUENCE [LARGE SCALE GENOMIC DNA]</scope>
    <source>
        <strain evidence="11">ARK-10</strain>
        <strain evidence="10">ZAV-07</strain>
    </source>
</reference>
<comment type="caution">
    <text evidence="11">The sequence shown here is derived from an EMBL/GenBank/DDBJ whole genome shotgun (WGS) entry which is preliminary data.</text>
</comment>
<dbReference type="InterPro" id="IPR037143">
    <property type="entry name" value="4-PPantetheinyl_Trfase_dom_sf"/>
</dbReference>
<evidence type="ECO:0000256" key="7">
    <source>
        <dbReference type="ARBA" id="ARBA00023160"/>
    </source>
</evidence>
<dbReference type="GO" id="GO:0000287">
    <property type="term" value="F:magnesium ion binding"/>
    <property type="evidence" value="ECO:0007669"/>
    <property type="project" value="UniProtKB-UniRule"/>
</dbReference>
<comment type="subcellular location">
    <subcellularLocation>
        <location evidence="8">Cytoplasm</location>
    </subcellularLocation>
</comment>
<keyword evidence="1 8" id="KW-0444">Lipid biosynthesis</keyword>
<keyword evidence="6 8" id="KW-0443">Lipid metabolism</keyword>
<comment type="cofactor">
    <cofactor evidence="8">
        <name>Mg(2+)</name>
        <dbReference type="ChEBI" id="CHEBI:18420"/>
    </cofactor>
</comment>
<keyword evidence="4 8" id="KW-0276">Fatty acid metabolism</keyword>
<feature type="binding site" evidence="8">
    <location>
        <position position="57"/>
    </location>
    <ligand>
        <name>Mg(2+)</name>
        <dbReference type="ChEBI" id="CHEBI:18420"/>
    </ligand>
</feature>
<dbReference type="Gene3D" id="3.90.470.20">
    <property type="entry name" value="4'-phosphopantetheinyl transferase domain"/>
    <property type="match status" value="1"/>
</dbReference>
<evidence type="ECO:0000313" key="12">
    <source>
        <dbReference type="Proteomes" id="UP000236910"/>
    </source>
</evidence>
<evidence type="ECO:0000256" key="5">
    <source>
        <dbReference type="ARBA" id="ARBA00022842"/>
    </source>
</evidence>
<dbReference type="EMBL" id="PNIL01000049">
    <property type="protein sequence ID" value="PMP67362.1"/>
    <property type="molecule type" value="Genomic_DNA"/>
</dbReference>
<evidence type="ECO:0000256" key="3">
    <source>
        <dbReference type="ARBA" id="ARBA00022723"/>
    </source>
</evidence>
<dbReference type="GO" id="GO:0006633">
    <property type="term" value="P:fatty acid biosynthetic process"/>
    <property type="evidence" value="ECO:0007669"/>
    <property type="project" value="UniProtKB-UniRule"/>
</dbReference>
<dbReference type="GO" id="GO:0005737">
    <property type="term" value="C:cytoplasm"/>
    <property type="evidence" value="ECO:0007669"/>
    <property type="project" value="UniProtKB-SubCell"/>
</dbReference>
<keyword evidence="7 8" id="KW-0275">Fatty acid biosynthesis</keyword>
<comment type="similarity">
    <text evidence="8">Belongs to the P-Pant transferase superfamily. AcpS family.</text>
</comment>
<dbReference type="NCBIfam" id="TIGR00556">
    <property type="entry name" value="pantethn_trn"/>
    <property type="match status" value="1"/>
</dbReference>
<dbReference type="RefSeq" id="WP_416084360.1">
    <property type="nucleotide sequence ID" value="NZ_JBNARP010000011.1"/>
</dbReference>
<evidence type="ECO:0000256" key="1">
    <source>
        <dbReference type="ARBA" id="ARBA00022516"/>
    </source>
</evidence>
<evidence type="ECO:0000259" key="9">
    <source>
        <dbReference type="Pfam" id="PF01648"/>
    </source>
</evidence>
<dbReference type="EC" id="2.7.8.7" evidence="8"/>
<evidence type="ECO:0000313" key="11">
    <source>
        <dbReference type="EMBL" id="PMP82748.1"/>
    </source>
</evidence>
<evidence type="ECO:0000256" key="2">
    <source>
        <dbReference type="ARBA" id="ARBA00022679"/>
    </source>
</evidence>
<feature type="domain" description="4'-phosphopantetheinyl transferase" evidence="9">
    <location>
        <begin position="4"/>
        <end position="105"/>
    </location>
</feature>
<organism evidence="11 12">
    <name type="scientific">Caldisericum exile</name>
    <dbReference type="NCBI Taxonomy" id="693075"/>
    <lineage>
        <taxon>Bacteria</taxon>
        <taxon>Pseudomonadati</taxon>
        <taxon>Caldisericota/Cryosericota group</taxon>
        <taxon>Caldisericota</taxon>
        <taxon>Caldisericia</taxon>
        <taxon>Caldisericales</taxon>
        <taxon>Caldisericaceae</taxon>
        <taxon>Caldisericum</taxon>
    </lineage>
</organism>
<evidence type="ECO:0000313" key="13">
    <source>
        <dbReference type="Proteomes" id="UP000237040"/>
    </source>
</evidence>
<dbReference type="Proteomes" id="UP000237040">
    <property type="component" value="Unassembled WGS sequence"/>
</dbReference>
<evidence type="ECO:0000256" key="6">
    <source>
        <dbReference type="ARBA" id="ARBA00023098"/>
    </source>
</evidence>
<keyword evidence="8" id="KW-0963">Cytoplasm</keyword>